<dbReference type="PROSITE" id="PS50878">
    <property type="entry name" value="RT_POL"/>
    <property type="match status" value="1"/>
</dbReference>
<dbReference type="Proteomes" id="UP000225706">
    <property type="component" value="Unassembled WGS sequence"/>
</dbReference>
<dbReference type="Gene3D" id="1.10.10.2210">
    <property type="match status" value="1"/>
</dbReference>
<evidence type="ECO:0000259" key="1">
    <source>
        <dbReference type="PROSITE" id="PS50878"/>
    </source>
</evidence>
<dbReference type="InterPro" id="IPR000477">
    <property type="entry name" value="RT_dom"/>
</dbReference>
<dbReference type="InterPro" id="IPR043502">
    <property type="entry name" value="DNA/RNA_pol_sf"/>
</dbReference>
<dbReference type="PROSITE" id="PS00028">
    <property type="entry name" value="ZINC_FINGER_C2H2_1"/>
    <property type="match status" value="1"/>
</dbReference>
<dbReference type="PANTHER" id="PTHR12820">
    <property type="entry name" value="VACUOLAR SORTING PROTEIN 53"/>
    <property type="match status" value="1"/>
</dbReference>
<feature type="domain" description="Reverse transcriptase" evidence="1">
    <location>
        <begin position="459"/>
        <end position="693"/>
    </location>
</feature>
<keyword evidence="3" id="KW-1185">Reference proteome</keyword>
<accession>A0A2B4RZL1</accession>
<protein>
    <submittedName>
        <fullName evidence="2">Vacuolar protein sorting-associated protein 53-like</fullName>
    </submittedName>
</protein>
<dbReference type="GO" id="GO:0042147">
    <property type="term" value="P:retrograde transport, endosome to Golgi"/>
    <property type="evidence" value="ECO:0007669"/>
    <property type="project" value="InterPro"/>
</dbReference>
<organism evidence="2 3">
    <name type="scientific">Stylophora pistillata</name>
    <name type="common">Smooth cauliflower coral</name>
    <dbReference type="NCBI Taxonomy" id="50429"/>
    <lineage>
        <taxon>Eukaryota</taxon>
        <taxon>Metazoa</taxon>
        <taxon>Cnidaria</taxon>
        <taxon>Anthozoa</taxon>
        <taxon>Hexacorallia</taxon>
        <taxon>Scleractinia</taxon>
        <taxon>Astrocoeniina</taxon>
        <taxon>Pocilloporidae</taxon>
        <taxon>Stylophora</taxon>
    </lineage>
</organism>
<dbReference type="STRING" id="50429.A0A2B4RZL1"/>
<evidence type="ECO:0000313" key="3">
    <source>
        <dbReference type="Proteomes" id="UP000225706"/>
    </source>
</evidence>
<dbReference type="GO" id="GO:0005829">
    <property type="term" value="C:cytosol"/>
    <property type="evidence" value="ECO:0007669"/>
    <property type="project" value="GOC"/>
</dbReference>
<gene>
    <name evidence="2" type="primary">VPS53</name>
    <name evidence="2" type="ORF">AWC38_SpisGene11540</name>
</gene>
<dbReference type="Gene3D" id="3.30.70.2630">
    <property type="match status" value="1"/>
</dbReference>
<sequence length="948" mass="108801">MLTSNSPEAVEVNDEDLKLFTPMLHKVPHVGNPTEGYFNDDREVSVSERMCKSGQVFHSLWYKRKAKSVSYLVKYLSQPDICFGEVQFFLKDCHNDGYADNIGLNICSSRIDPPRDPVVHTFWSSCFPPAGPNSQLAEACQVVNVLDPKVKNELLTWFVKLQLAEYQQLFNESFEVAWLDKIDRRYSWLKRALVKFDEDFQGTFPFEWLVEERISEEFCKITKKDLSKIMTVRVQELDVKLLLFAIQRTTTFESLLAQRFVQHGYEEKGEPKEKGDKPKQSKFLGIISRCFEPHLHIYIESQDKNLSELMDRFVQDFKSQGIPMVEGDGSNVVFPSAGELFVFYKKCMVQCSQLSTGPPLLSLTAAFQKFLREYATRVLNNHLPVKSTGGLASILNNTGEVKFSKEEQSLTCCILCTADYCLETTQQLEEKLKEKVDPELAEKIDLNGEQDVFHRILPKTIADSVSPTGSRLAHLYGLPKTHKEPLAMRPILSATDTYNFPLAKWLDEKLKPLSLNQYTVTDNFDFTKEIHELKINKGEILVSYDVSSLFTNVPLDETIEILVNRAFSNNWFNTTHNLALTRTDLIDLLNVATKGQLFQFNGALYEQTDGVAMGSPLGPLLANVFMSSIEDTLERQRKLPSYYRRYVDDTLTVMPDLATATTFLHTLNSAHTSVKFTMEVEKNSKLPFLGTELLNHAPRIETKVYVKPTNTGLLLHYQSHVDNRYKRSLLKTMLDRAHRLSSSWAHFSDECDRLKKVFARLKYPERLVNSTINTFLQSRIVGTQPTQTPKEPISIVRVVIPFKDQESANYVKKELKNLSMKVQTTVQPVFVSRKVGQDLKVREIKPQIVNQQRVVYQFQCDLCDAGYVGYTRGHLHTRVDGHKRKASSIYKHYHERHSEVPKDLLKRFSILKKCSNKFDCLVNEMLFIRDLKPTLNVQSDSIRAKVFV</sequence>
<dbReference type="InterPro" id="IPR013087">
    <property type="entry name" value="Znf_C2H2_type"/>
</dbReference>
<dbReference type="CDD" id="cd00304">
    <property type="entry name" value="RT_like"/>
    <property type="match status" value="1"/>
</dbReference>
<dbReference type="AlphaFoldDB" id="A0A2B4RZL1"/>
<dbReference type="Pfam" id="PF00078">
    <property type="entry name" value="RVT_1"/>
    <property type="match status" value="1"/>
</dbReference>
<reference evidence="3" key="1">
    <citation type="journal article" date="2017" name="bioRxiv">
        <title>Comparative analysis of the genomes of Stylophora pistillata and Acropora digitifera provides evidence for extensive differences between species of corals.</title>
        <authorList>
            <person name="Voolstra C.R."/>
            <person name="Li Y."/>
            <person name="Liew Y.J."/>
            <person name="Baumgarten S."/>
            <person name="Zoccola D."/>
            <person name="Flot J.-F."/>
            <person name="Tambutte S."/>
            <person name="Allemand D."/>
            <person name="Aranda M."/>
        </authorList>
    </citation>
    <scope>NUCLEOTIDE SEQUENCE [LARGE SCALE GENOMIC DNA]</scope>
</reference>
<dbReference type="OrthoDB" id="5973734at2759"/>
<evidence type="ECO:0000313" key="2">
    <source>
        <dbReference type="EMBL" id="PFX23894.1"/>
    </source>
</evidence>
<dbReference type="Gene3D" id="3.10.10.20">
    <property type="match status" value="1"/>
</dbReference>
<comment type="caution">
    <text evidence="2">The sequence shown here is derived from an EMBL/GenBank/DDBJ whole genome shotgun (WGS) entry which is preliminary data.</text>
</comment>
<dbReference type="Pfam" id="PF26215">
    <property type="entry name" value="HTH_animal"/>
    <property type="match status" value="1"/>
</dbReference>
<dbReference type="PANTHER" id="PTHR12820:SF0">
    <property type="entry name" value="VACUOLAR PROTEIN SORTING-ASSOCIATED PROTEIN 53 HOMOLOG"/>
    <property type="match status" value="1"/>
</dbReference>
<proteinExistence type="predicted"/>
<dbReference type="GO" id="GO:0000938">
    <property type="term" value="C:GARP complex"/>
    <property type="evidence" value="ECO:0007669"/>
    <property type="project" value="InterPro"/>
</dbReference>
<dbReference type="SUPFAM" id="SSF56672">
    <property type="entry name" value="DNA/RNA polymerases"/>
    <property type="match status" value="1"/>
</dbReference>
<dbReference type="InterPro" id="IPR039766">
    <property type="entry name" value="Vps53"/>
</dbReference>
<dbReference type="Pfam" id="PF04100">
    <property type="entry name" value="Vps53_N"/>
    <property type="match status" value="1"/>
</dbReference>
<dbReference type="InterPro" id="IPR058912">
    <property type="entry name" value="HTH_animal"/>
</dbReference>
<name>A0A2B4RZL1_STYPI</name>
<dbReference type="InterPro" id="IPR007234">
    <property type="entry name" value="Vps53_N"/>
</dbReference>
<dbReference type="EMBL" id="LSMT01000193">
    <property type="protein sequence ID" value="PFX23894.1"/>
    <property type="molecule type" value="Genomic_DNA"/>
</dbReference>